<sequence length="215" mass="23550">MWSHISLKELKLFILHYNRTDGYIEIISNNAANKFMLSPPATTFKQLKTILASVVADQLLSTPPISDLLPSALAYGPLRFVQEKPSLLAIAECFDDFTEYCAYISTMDLTQILDRHMVSDANRIARKHRSKATHASTLKQQGYSTTGCLQPPTPPVTTTVPSNPDNSSSVSVLSSDANSAISSTTPQVPSTAIPKNRSTKRKKPTQSARQSKQPS</sequence>
<dbReference type="Proteomes" id="UP000094801">
    <property type="component" value="Unassembled WGS sequence"/>
</dbReference>
<protein>
    <submittedName>
        <fullName evidence="2">Uncharacterized protein</fullName>
    </submittedName>
</protein>
<accession>A0A1E4SXA6</accession>
<organism evidence="2 3">
    <name type="scientific">[Candida] arabinofermentans NRRL YB-2248</name>
    <dbReference type="NCBI Taxonomy" id="983967"/>
    <lineage>
        <taxon>Eukaryota</taxon>
        <taxon>Fungi</taxon>
        <taxon>Dikarya</taxon>
        <taxon>Ascomycota</taxon>
        <taxon>Saccharomycotina</taxon>
        <taxon>Pichiomycetes</taxon>
        <taxon>Pichiales</taxon>
        <taxon>Pichiaceae</taxon>
        <taxon>Ogataea</taxon>
        <taxon>Ogataea/Candida clade</taxon>
    </lineage>
</organism>
<proteinExistence type="predicted"/>
<dbReference type="AlphaFoldDB" id="A0A1E4SXA6"/>
<name>A0A1E4SXA6_9ASCO</name>
<feature type="compositionally biased region" description="Polar residues" evidence="1">
    <location>
        <begin position="181"/>
        <end position="190"/>
    </location>
</feature>
<reference evidence="3" key="1">
    <citation type="submission" date="2016-04" db="EMBL/GenBank/DDBJ databases">
        <title>Comparative genomics of biotechnologically important yeasts.</title>
        <authorList>
            <consortium name="DOE Joint Genome Institute"/>
            <person name="Riley R."/>
            <person name="Haridas S."/>
            <person name="Wolfe K.H."/>
            <person name="Lopes M.R."/>
            <person name="Hittinger C.T."/>
            <person name="Goker M."/>
            <person name="Salamov A."/>
            <person name="Wisecaver J."/>
            <person name="Long T.M."/>
            <person name="Aerts A.L."/>
            <person name="Barry K."/>
            <person name="Choi C."/>
            <person name="Clum A."/>
            <person name="Coughlan A.Y."/>
            <person name="Deshpande S."/>
            <person name="Douglass A.P."/>
            <person name="Hanson S.J."/>
            <person name="Klenk H.-P."/>
            <person name="Labutti K."/>
            <person name="Lapidus A."/>
            <person name="Lindquist E."/>
            <person name="Lipzen A."/>
            <person name="Meier-Kolthoff J.P."/>
            <person name="Ohm R.A."/>
            <person name="Otillar R.P."/>
            <person name="Pangilinan J."/>
            <person name="Peng Y."/>
            <person name="Rokas A."/>
            <person name="Rosa C.A."/>
            <person name="Scheuner C."/>
            <person name="Sibirny A.A."/>
            <person name="Slot J.C."/>
            <person name="Stielow J.B."/>
            <person name="Sun H."/>
            <person name="Kurtzman C.P."/>
            <person name="Blackwell M."/>
            <person name="Grigoriev I.V."/>
            <person name="Jeffries T.W."/>
        </authorList>
    </citation>
    <scope>NUCLEOTIDE SEQUENCE [LARGE SCALE GENOMIC DNA]</scope>
    <source>
        <strain evidence="3">NRRL YB-2248</strain>
    </source>
</reference>
<feature type="compositionally biased region" description="Polar residues" evidence="1">
    <location>
        <begin position="205"/>
        <end position="215"/>
    </location>
</feature>
<feature type="region of interest" description="Disordered" evidence="1">
    <location>
        <begin position="126"/>
        <end position="215"/>
    </location>
</feature>
<evidence type="ECO:0000313" key="3">
    <source>
        <dbReference type="Proteomes" id="UP000094801"/>
    </source>
</evidence>
<dbReference type="EMBL" id="KV453858">
    <property type="protein sequence ID" value="ODV84128.1"/>
    <property type="molecule type" value="Genomic_DNA"/>
</dbReference>
<feature type="compositionally biased region" description="Low complexity" evidence="1">
    <location>
        <begin position="156"/>
        <end position="180"/>
    </location>
</feature>
<evidence type="ECO:0000313" key="2">
    <source>
        <dbReference type="EMBL" id="ODV84128.1"/>
    </source>
</evidence>
<gene>
    <name evidence="2" type="ORF">CANARDRAFT_68168</name>
</gene>
<evidence type="ECO:0000256" key="1">
    <source>
        <dbReference type="SAM" id="MobiDB-lite"/>
    </source>
</evidence>
<keyword evidence="3" id="KW-1185">Reference proteome</keyword>
<feature type="compositionally biased region" description="Polar residues" evidence="1">
    <location>
        <begin position="133"/>
        <end position="148"/>
    </location>
</feature>